<name>A0A5C6CDP7_9BACT</name>
<sequence>MAFSKREIENLLRLVSRTKDAELNCEECLALVAEFAEQHLAGKSIGSGLQAVEQHLAVCDECREEYEALLVTLGKIDDDSPA</sequence>
<evidence type="ECO:0000313" key="2">
    <source>
        <dbReference type="Proteomes" id="UP000318437"/>
    </source>
</evidence>
<dbReference type="InterPro" id="IPR041916">
    <property type="entry name" value="Anti_sigma_zinc_sf"/>
</dbReference>
<dbReference type="Proteomes" id="UP000318437">
    <property type="component" value="Unassembled WGS sequence"/>
</dbReference>
<gene>
    <name evidence="1" type="ORF">Pla144_43110</name>
</gene>
<evidence type="ECO:0000313" key="1">
    <source>
        <dbReference type="EMBL" id="TWU21877.1"/>
    </source>
</evidence>
<dbReference type="Gene3D" id="1.10.10.1320">
    <property type="entry name" value="Anti-sigma factor, zinc-finger domain"/>
    <property type="match status" value="1"/>
</dbReference>
<organism evidence="1 2">
    <name type="scientific">Bythopirellula polymerisocia</name>
    <dbReference type="NCBI Taxonomy" id="2528003"/>
    <lineage>
        <taxon>Bacteria</taxon>
        <taxon>Pseudomonadati</taxon>
        <taxon>Planctomycetota</taxon>
        <taxon>Planctomycetia</taxon>
        <taxon>Pirellulales</taxon>
        <taxon>Lacipirellulaceae</taxon>
        <taxon>Bythopirellula</taxon>
    </lineage>
</organism>
<dbReference type="OrthoDB" id="284185at2"/>
<comment type="caution">
    <text evidence="1">The sequence shown here is derived from an EMBL/GenBank/DDBJ whole genome shotgun (WGS) entry which is preliminary data.</text>
</comment>
<reference evidence="1 2" key="1">
    <citation type="submission" date="2019-02" db="EMBL/GenBank/DDBJ databases">
        <title>Deep-cultivation of Planctomycetes and their phenomic and genomic characterization uncovers novel biology.</title>
        <authorList>
            <person name="Wiegand S."/>
            <person name="Jogler M."/>
            <person name="Boedeker C."/>
            <person name="Pinto D."/>
            <person name="Vollmers J."/>
            <person name="Rivas-Marin E."/>
            <person name="Kohn T."/>
            <person name="Peeters S.H."/>
            <person name="Heuer A."/>
            <person name="Rast P."/>
            <person name="Oberbeckmann S."/>
            <person name="Bunk B."/>
            <person name="Jeske O."/>
            <person name="Meyerdierks A."/>
            <person name="Storesund J.E."/>
            <person name="Kallscheuer N."/>
            <person name="Luecker S."/>
            <person name="Lage O.M."/>
            <person name="Pohl T."/>
            <person name="Merkel B.J."/>
            <person name="Hornburger P."/>
            <person name="Mueller R.-W."/>
            <person name="Bruemmer F."/>
            <person name="Labrenz M."/>
            <person name="Spormann A.M."/>
            <person name="Op Den Camp H."/>
            <person name="Overmann J."/>
            <person name="Amann R."/>
            <person name="Jetten M.S.M."/>
            <person name="Mascher T."/>
            <person name="Medema M.H."/>
            <person name="Devos D.P."/>
            <person name="Kaster A.-K."/>
            <person name="Ovreas L."/>
            <person name="Rohde M."/>
            <person name="Galperin M.Y."/>
            <person name="Jogler C."/>
        </authorList>
    </citation>
    <scope>NUCLEOTIDE SEQUENCE [LARGE SCALE GENOMIC DNA]</scope>
    <source>
        <strain evidence="1 2">Pla144</strain>
    </source>
</reference>
<keyword evidence="2" id="KW-1185">Reference proteome</keyword>
<protein>
    <recommendedName>
        <fullName evidence="3">Zinc-finger domain-containing protein</fullName>
    </recommendedName>
</protein>
<dbReference type="EMBL" id="SJPS01000008">
    <property type="protein sequence ID" value="TWU21877.1"/>
    <property type="molecule type" value="Genomic_DNA"/>
</dbReference>
<dbReference type="AlphaFoldDB" id="A0A5C6CDP7"/>
<proteinExistence type="predicted"/>
<evidence type="ECO:0008006" key="3">
    <source>
        <dbReference type="Google" id="ProtNLM"/>
    </source>
</evidence>
<dbReference type="RefSeq" id="WP_146452605.1">
    <property type="nucleotide sequence ID" value="NZ_SJPS01000008.1"/>
</dbReference>
<accession>A0A5C6CDP7</accession>